<dbReference type="AlphaFoldDB" id="A0A060HSJ5"/>
<dbReference type="KEGG" id="nvn:NVIE_018810"/>
<organism evidence="1 2">
    <name type="scientific">Nitrososphaera viennensis EN76</name>
    <dbReference type="NCBI Taxonomy" id="926571"/>
    <lineage>
        <taxon>Archaea</taxon>
        <taxon>Nitrososphaerota</taxon>
        <taxon>Nitrososphaeria</taxon>
        <taxon>Nitrososphaerales</taxon>
        <taxon>Nitrososphaeraceae</taxon>
        <taxon>Nitrososphaera</taxon>
    </lineage>
</organism>
<dbReference type="GeneID" id="74947144"/>
<dbReference type="STRING" id="926571.NVIE_018810"/>
<sequence>MNGTLRERVKVQRGRKTVRTSLAEGNRIQYNFVKPHMALGGQTPAQVAGLDVKGWKELLERAILEKS</sequence>
<evidence type="ECO:0000313" key="1">
    <source>
        <dbReference type="EMBL" id="AIC16142.1"/>
    </source>
</evidence>
<dbReference type="Proteomes" id="UP000027093">
    <property type="component" value="Chromosome"/>
</dbReference>
<gene>
    <name evidence="1" type="ORF">NVIE_018810</name>
</gene>
<dbReference type="EMBL" id="CP007536">
    <property type="protein sequence ID" value="AIC16142.1"/>
    <property type="molecule type" value="Genomic_DNA"/>
</dbReference>
<accession>A0A060HSJ5</accession>
<dbReference type="RefSeq" id="WP_075054986.1">
    <property type="nucleotide sequence ID" value="NZ_CP007536.1"/>
</dbReference>
<dbReference type="HOGENOM" id="CLU_2802413_0_0_2"/>
<protein>
    <recommendedName>
        <fullName evidence="3">Transposase</fullName>
    </recommendedName>
</protein>
<evidence type="ECO:0000313" key="2">
    <source>
        <dbReference type="Proteomes" id="UP000027093"/>
    </source>
</evidence>
<reference evidence="1 2" key="1">
    <citation type="journal article" date="2014" name="Int. J. Syst. Evol. Microbiol.">
        <title>Nitrososphaera viennensis gen. nov., sp. nov., an aerobic and mesophilic, ammonia-oxidizing archaeon from soil and a member of the archaeal phylum Thaumarchaeota.</title>
        <authorList>
            <person name="Stieglmeier M."/>
            <person name="Klingl A."/>
            <person name="Alves R.J."/>
            <person name="Rittmann S.K."/>
            <person name="Melcher M."/>
            <person name="Leisch N."/>
            <person name="Schleper C."/>
        </authorList>
    </citation>
    <scope>NUCLEOTIDE SEQUENCE [LARGE SCALE GENOMIC DNA]</scope>
    <source>
        <strain evidence="1">EN76</strain>
    </source>
</reference>
<proteinExistence type="predicted"/>
<keyword evidence="2" id="KW-1185">Reference proteome</keyword>
<name>A0A060HSJ5_9ARCH</name>
<evidence type="ECO:0008006" key="3">
    <source>
        <dbReference type="Google" id="ProtNLM"/>
    </source>
</evidence>